<dbReference type="Pfam" id="PF04082">
    <property type="entry name" value="Fungal_trans"/>
    <property type="match status" value="1"/>
</dbReference>
<dbReference type="Gene3D" id="4.10.240.10">
    <property type="entry name" value="Zn(2)-C6 fungal-type DNA-binding domain"/>
    <property type="match status" value="1"/>
</dbReference>
<evidence type="ECO:0000256" key="6">
    <source>
        <dbReference type="SAM" id="MobiDB-lite"/>
    </source>
</evidence>
<gene>
    <name evidence="8" type="ORF">PISMIDRAFT_670105</name>
</gene>
<feature type="region of interest" description="Disordered" evidence="6">
    <location>
        <begin position="950"/>
        <end position="989"/>
    </location>
</feature>
<dbReference type="CDD" id="cd00067">
    <property type="entry name" value="GAL4"/>
    <property type="match status" value="1"/>
</dbReference>
<evidence type="ECO:0000313" key="9">
    <source>
        <dbReference type="Proteomes" id="UP000054018"/>
    </source>
</evidence>
<dbReference type="InterPro" id="IPR001138">
    <property type="entry name" value="Zn2Cys6_DnaBD"/>
</dbReference>
<dbReference type="PANTHER" id="PTHR31668:SF26">
    <property type="entry name" value="GLUCOSE TRANSPORT TRANSCRIPTION REGULATOR RGT1-RELATED"/>
    <property type="match status" value="1"/>
</dbReference>
<keyword evidence="5" id="KW-0539">Nucleus</keyword>
<feature type="compositionally biased region" description="Polar residues" evidence="6">
    <location>
        <begin position="79"/>
        <end position="92"/>
    </location>
</feature>
<dbReference type="SUPFAM" id="SSF57701">
    <property type="entry name" value="Zn2/Cys6 DNA-binding domain"/>
    <property type="match status" value="1"/>
</dbReference>
<evidence type="ECO:0000259" key="7">
    <source>
        <dbReference type="PROSITE" id="PS50048"/>
    </source>
</evidence>
<dbReference type="GO" id="GO:0006351">
    <property type="term" value="P:DNA-templated transcription"/>
    <property type="evidence" value="ECO:0007669"/>
    <property type="project" value="InterPro"/>
</dbReference>
<evidence type="ECO:0000256" key="5">
    <source>
        <dbReference type="ARBA" id="ARBA00023242"/>
    </source>
</evidence>
<dbReference type="SMART" id="SM00906">
    <property type="entry name" value="Fungal_trans"/>
    <property type="match status" value="1"/>
</dbReference>
<dbReference type="OrthoDB" id="4161332at2759"/>
<dbReference type="GO" id="GO:0008270">
    <property type="term" value="F:zinc ion binding"/>
    <property type="evidence" value="ECO:0007669"/>
    <property type="project" value="InterPro"/>
</dbReference>
<keyword evidence="3" id="KW-0238">DNA-binding</keyword>
<dbReference type="InterPro" id="IPR036864">
    <property type="entry name" value="Zn2-C6_fun-type_DNA-bd_sf"/>
</dbReference>
<accession>A0A0C9ZYR7</accession>
<dbReference type="Proteomes" id="UP000054018">
    <property type="component" value="Unassembled WGS sequence"/>
</dbReference>
<keyword evidence="1" id="KW-0479">Metal-binding</keyword>
<name>A0A0C9ZYR7_9AGAM</name>
<feature type="region of interest" description="Disordered" evidence="6">
    <location>
        <begin position="842"/>
        <end position="868"/>
    </location>
</feature>
<feature type="compositionally biased region" description="Basic and acidic residues" evidence="6">
    <location>
        <begin position="324"/>
        <end position="343"/>
    </location>
</feature>
<feature type="compositionally biased region" description="Low complexity" evidence="6">
    <location>
        <begin position="208"/>
        <end position="223"/>
    </location>
</feature>
<reference evidence="9" key="2">
    <citation type="submission" date="2015-01" db="EMBL/GenBank/DDBJ databases">
        <title>Evolutionary Origins and Diversification of the Mycorrhizal Mutualists.</title>
        <authorList>
            <consortium name="DOE Joint Genome Institute"/>
            <consortium name="Mycorrhizal Genomics Consortium"/>
            <person name="Kohler A."/>
            <person name="Kuo A."/>
            <person name="Nagy L.G."/>
            <person name="Floudas D."/>
            <person name="Copeland A."/>
            <person name="Barry K.W."/>
            <person name="Cichocki N."/>
            <person name="Veneault-Fourrey C."/>
            <person name="LaButti K."/>
            <person name="Lindquist E.A."/>
            <person name="Lipzen A."/>
            <person name="Lundell T."/>
            <person name="Morin E."/>
            <person name="Murat C."/>
            <person name="Riley R."/>
            <person name="Ohm R."/>
            <person name="Sun H."/>
            <person name="Tunlid A."/>
            <person name="Henrissat B."/>
            <person name="Grigoriev I.V."/>
            <person name="Hibbett D.S."/>
            <person name="Martin F."/>
        </authorList>
    </citation>
    <scope>NUCLEOTIDE SEQUENCE [LARGE SCALE GENOMIC DNA]</scope>
    <source>
        <strain evidence="9">441</strain>
    </source>
</reference>
<evidence type="ECO:0000256" key="4">
    <source>
        <dbReference type="ARBA" id="ARBA00023163"/>
    </source>
</evidence>
<protein>
    <recommendedName>
        <fullName evidence="7">Zn(2)-C6 fungal-type domain-containing protein</fullName>
    </recommendedName>
</protein>
<feature type="compositionally biased region" description="Low complexity" evidence="6">
    <location>
        <begin position="48"/>
        <end position="62"/>
    </location>
</feature>
<dbReference type="PROSITE" id="PS50048">
    <property type="entry name" value="ZN2_CY6_FUNGAL_2"/>
    <property type="match status" value="1"/>
</dbReference>
<organism evidence="8 9">
    <name type="scientific">Pisolithus microcarpus 441</name>
    <dbReference type="NCBI Taxonomy" id="765257"/>
    <lineage>
        <taxon>Eukaryota</taxon>
        <taxon>Fungi</taxon>
        <taxon>Dikarya</taxon>
        <taxon>Basidiomycota</taxon>
        <taxon>Agaricomycotina</taxon>
        <taxon>Agaricomycetes</taxon>
        <taxon>Agaricomycetidae</taxon>
        <taxon>Boletales</taxon>
        <taxon>Sclerodermatineae</taxon>
        <taxon>Pisolithaceae</taxon>
        <taxon>Pisolithus</taxon>
    </lineage>
</organism>
<feature type="region of interest" description="Disordered" evidence="6">
    <location>
        <begin position="194"/>
        <end position="276"/>
    </location>
</feature>
<dbReference type="PROSITE" id="PS00463">
    <property type="entry name" value="ZN2_CY6_FUNGAL_1"/>
    <property type="match status" value="1"/>
</dbReference>
<keyword evidence="2" id="KW-0805">Transcription regulation</keyword>
<dbReference type="Pfam" id="PF00172">
    <property type="entry name" value="Zn_clus"/>
    <property type="match status" value="1"/>
</dbReference>
<dbReference type="PANTHER" id="PTHR31668">
    <property type="entry name" value="GLUCOSE TRANSPORT TRANSCRIPTION REGULATOR RGT1-RELATED-RELATED"/>
    <property type="match status" value="1"/>
</dbReference>
<feature type="compositionally biased region" description="Basic and acidic residues" evidence="6">
    <location>
        <begin position="1"/>
        <end position="10"/>
    </location>
</feature>
<keyword evidence="9" id="KW-1185">Reference proteome</keyword>
<dbReference type="GO" id="GO:0000981">
    <property type="term" value="F:DNA-binding transcription factor activity, RNA polymerase II-specific"/>
    <property type="evidence" value="ECO:0007669"/>
    <property type="project" value="InterPro"/>
</dbReference>
<evidence type="ECO:0000313" key="8">
    <source>
        <dbReference type="EMBL" id="KIK31134.1"/>
    </source>
</evidence>
<dbReference type="CDD" id="cd12148">
    <property type="entry name" value="fungal_TF_MHR"/>
    <property type="match status" value="1"/>
</dbReference>
<feature type="compositionally biased region" description="Basic and acidic residues" evidence="6">
    <location>
        <begin position="230"/>
        <end position="250"/>
    </location>
</feature>
<dbReference type="InterPro" id="IPR050797">
    <property type="entry name" value="Carb_Metab_Trans_Reg"/>
</dbReference>
<dbReference type="EMBL" id="KN833685">
    <property type="protein sequence ID" value="KIK31134.1"/>
    <property type="molecule type" value="Genomic_DNA"/>
</dbReference>
<dbReference type="SMART" id="SM00066">
    <property type="entry name" value="GAL4"/>
    <property type="match status" value="1"/>
</dbReference>
<dbReference type="STRING" id="765257.A0A0C9ZYR7"/>
<feature type="region of interest" description="Disordered" evidence="6">
    <location>
        <begin position="1"/>
        <end position="106"/>
    </location>
</feature>
<dbReference type="GO" id="GO:0003677">
    <property type="term" value="F:DNA binding"/>
    <property type="evidence" value="ECO:0007669"/>
    <property type="project" value="UniProtKB-KW"/>
</dbReference>
<evidence type="ECO:0000256" key="2">
    <source>
        <dbReference type="ARBA" id="ARBA00023015"/>
    </source>
</evidence>
<reference evidence="8 9" key="1">
    <citation type="submission" date="2014-04" db="EMBL/GenBank/DDBJ databases">
        <authorList>
            <consortium name="DOE Joint Genome Institute"/>
            <person name="Kuo A."/>
            <person name="Kohler A."/>
            <person name="Costa M.D."/>
            <person name="Nagy L.G."/>
            <person name="Floudas D."/>
            <person name="Copeland A."/>
            <person name="Barry K.W."/>
            <person name="Cichocki N."/>
            <person name="Veneault-Fourrey C."/>
            <person name="LaButti K."/>
            <person name="Lindquist E.A."/>
            <person name="Lipzen A."/>
            <person name="Lundell T."/>
            <person name="Morin E."/>
            <person name="Murat C."/>
            <person name="Sun H."/>
            <person name="Tunlid A."/>
            <person name="Henrissat B."/>
            <person name="Grigoriev I.V."/>
            <person name="Hibbett D.S."/>
            <person name="Martin F."/>
            <person name="Nordberg H.P."/>
            <person name="Cantor M.N."/>
            <person name="Hua S.X."/>
        </authorList>
    </citation>
    <scope>NUCLEOTIDE SEQUENCE [LARGE SCALE GENOMIC DNA]</scope>
    <source>
        <strain evidence="8 9">441</strain>
    </source>
</reference>
<feature type="region of interest" description="Disordered" evidence="6">
    <location>
        <begin position="322"/>
        <end position="358"/>
    </location>
</feature>
<dbReference type="AlphaFoldDB" id="A0A0C9ZYR7"/>
<dbReference type="InterPro" id="IPR007219">
    <property type="entry name" value="XnlR_reg_dom"/>
</dbReference>
<sequence length="989" mass="108319">MESSVRDAKSSDPQSVPRQPILQASAAKLSSSSSSSRRTRQKKPTDSPPKSASRPAPQSSSSRRPDTGRRSSTRDRSQPDLNTVVGATTRPQVDNLPQPPPDYSRLTTARAPTLQPYHGISYMMNPNYPVNPSPFTQHQSPPAYPAAANVNAANGSGVPGHPHQYYPMHPASYGPLPHGYAPYTQYPQQMVVYAPPRSTQPPTEQQQPVNSSPAPTSTAPVSAGKRKRRSDGGHGRGPTGEKDSDQEGRSPADAAPKHAATTSVVDTKKRTKTQRACDSCRTRKIRCDVLGDTDPPLCQHCKQYGFECTFFLPITETRFKKKKQFEEEGPTEKDKDKPSDVHRTTMSPQADPSDRQVFGPTNAIHLLHSQATISSRVYESYDQRYHHTWEVSKSGDGLISVHNAPADDKQSPRPKPIDLHVGPEVIQDLVNAYFREIAPILPIITQAELLANPSPPPVLIYSMCLVAAARREVSQSVFDSIRYIVNNVIKTEDVLSTASIANVQALLILSMVGDSHSQYVPNALSALWIRLGTAIRMAQDLGLHRAESVKQNIELRRRLWAACVVCDRWTSLTYGHPYMIDVQDCDACLPSSGEPNDLYMVELARLSIILGRVLKTIYSPSGLRCTNDEMLYELLADLNSWKANLPESLKYQGPETPSNAGLLHLLYSCVCMIFWRVFMRISYTCPEHLKFGLTVETWTALVELAGESIDWLDTHERVYDVWLLVAYAATSCALVQYHTWARRQDADAAIKLRKLRDCVRRWESAISPEHMSAGRKTAEIISLLYEATQGPPLPLDKPPLLNPTGGVKGRQPLGGLEYKKDPSRPGGGVFVAHGEARKADYGMPKGTIITSSDEESEEPPAAGSSSLVNIRPLTSGARGEANVNPALNYMASQSPGNVQVLNVLDGPQASGKLQQFAMADVGLLEGIPGGMFDWGQWGSFFTRFNSAMSDGTSGGYRGGQQPGVAGISNPGVPEAEQVAQPGKRHQEQS</sequence>
<dbReference type="HOGENOM" id="CLU_006242_0_0_1"/>
<evidence type="ECO:0000256" key="3">
    <source>
        <dbReference type="ARBA" id="ARBA00023125"/>
    </source>
</evidence>
<feature type="compositionally biased region" description="Basic and acidic residues" evidence="6">
    <location>
        <begin position="63"/>
        <end position="78"/>
    </location>
</feature>
<feature type="domain" description="Zn(2)-C6 fungal-type" evidence="7">
    <location>
        <begin position="276"/>
        <end position="310"/>
    </location>
</feature>
<proteinExistence type="predicted"/>
<evidence type="ECO:0000256" key="1">
    <source>
        <dbReference type="ARBA" id="ARBA00022723"/>
    </source>
</evidence>
<keyword evidence="4" id="KW-0804">Transcription</keyword>
<feature type="compositionally biased region" description="Gly residues" evidence="6">
    <location>
        <begin position="952"/>
        <end position="961"/>
    </location>
</feature>